<keyword evidence="1" id="KW-0732">Signal</keyword>
<organism evidence="6 7">
    <name type="scientific">Euplotes crassus</name>
    <dbReference type="NCBI Taxonomy" id="5936"/>
    <lineage>
        <taxon>Eukaryota</taxon>
        <taxon>Sar</taxon>
        <taxon>Alveolata</taxon>
        <taxon>Ciliophora</taxon>
        <taxon>Intramacronucleata</taxon>
        <taxon>Spirotrichea</taxon>
        <taxon>Hypotrichia</taxon>
        <taxon>Euplotida</taxon>
        <taxon>Euplotidae</taxon>
        <taxon>Moneuplotes</taxon>
    </lineage>
</organism>
<keyword evidence="3" id="KW-1015">Disulfide bond</keyword>
<protein>
    <submittedName>
        <fullName evidence="6">Uncharacterized protein</fullName>
    </submittedName>
</protein>
<dbReference type="EMBL" id="CAMPGE010029538">
    <property type="protein sequence ID" value="CAI2387018.1"/>
    <property type="molecule type" value="Genomic_DNA"/>
</dbReference>
<dbReference type="PANTHER" id="PTHR46130">
    <property type="entry name" value="LAMGL DOMAIN-CONTAINING PROTEIN"/>
    <property type="match status" value="1"/>
</dbReference>
<keyword evidence="5" id="KW-0812">Transmembrane</keyword>
<dbReference type="GO" id="GO:0004222">
    <property type="term" value="F:metalloendopeptidase activity"/>
    <property type="evidence" value="ECO:0007669"/>
    <property type="project" value="TreeGrafter"/>
</dbReference>
<dbReference type="Proteomes" id="UP001295684">
    <property type="component" value="Unassembled WGS sequence"/>
</dbReference>
<gene>
    <name evidence="6" type="ORF">ECRASSUSDP1_LOCUS28644</name>
</gene>
<keyword evidence="2" id="KW-0677">Repeat</keyword>
<dbReference type="GO" id="GO:0005615">
    <property type="term" value="C:extracellular space"/>
    <property type="evidence" value="ECO:0007669"/>
    <property type="project" value="TreeGrafter"/>
</dbReference>
<feature type="transmembrane region" description="Helical" evidence="5">
    <location>
        <begin position="454"/>
        <end position="474"/>
    </location>
</feature>
<accession>A0AAD1Y9H9</accession>
<dbReference type="NCBIfam" id="TIGR02232">
    <property type="entry name" value="myxo_disulf_rpt"/>
    <property type="match status" value="3"/>
</dbReference>
<evidence type="ECO:0000256" key="4">
    <source>
        <dbReference type="SAM" id="MobiDB-lite"/>
    </source>
</evidence>
<feature type="compositionally biased region" description="Basic and acidic residues" evidence="4">
    <location>
        <begin position="600"/>
        <end position="609"/>
    </location>
</feature>
<keyword evidence="5" id="KW-1133">Transmembrane helix</keyword>
<keyword evidence="5" id="KW-0472">Membrane</keyword>
<feature type="transmembrane region" description="Helical" evidence="5">
    <location>
        <begin position="480"/>
        <end position="499"/>
    </location>
</feature>
<evidence type="ECO:0000256" key="5">
    <source>
        <dbReference type="SAM" id="Phobius"/>
    </source>
</evidence>
<feature type="transmembrane region" description="Helical" evidence="5">
    <location>
        <begin position="506"/>
        <end position="528"/>
    </location>
</feature>
<feature type="transmembrane region" description="Helical" evidence="5">
    <location>
        <begin position="540"/>
        <end position="563"/>
    </location>
</feature>
<reference evidence="6" key="1">
    <citation type="submission" date="2023-07" db="EMBL/GenBank/DDBJ databases">
        <authorList>
            <consortium name="AG Swart"/>
            <person name="Singh M."/>
            <person name="Singh A."/>
            <person name="Seah K."/>
            <person name="Emmerich C."/>
        </authorList>
    </citation>
    <scope>NUCLEOTIDE SEQUENCE</scope>
    <source>
        <strain evidence="6">DP1</strain>
    </source>
</reference>
<feature type="transmembrane region" description="Helical" evidence="5">
    <location>
        <begin position="319"/>
        <end position="338"/>
    </location>
</feature>
<proteinExistence type="predicted"/>
<comment type="caution">
    <text evidence="6">The sequence shown here is derived from an EMBL/GenBank/DDBJ whole genome shotgun (WGS) entry which is preliminary data.</text>
</comment>
<name>A0AAD1Y9H9_EUPCR</name>
<feature type="transmembrane region" description="Helical" evidence="5">
    <location>
        <begin position="359"/>
        <end position="381"/>
    </location>
</feature>
<evidence type="ECO:0000256" key="2">
    <source>
        <dbReference type="ARBA" id="ARBA00022737"/>
    </source>
</evidence>
<dbReference type="GO" id="GO:0007166">
    <property type="term" value="P:cell surface receptor signaling pathway"/>
    <property type="evidence" value="ECO:0007669"/>
    <property type="project" value="TreeGrafter"/>
</dbReference>
<evidence type="ECO:0000256" key="1">
    <source>
        <dbReference type="ARBA" id="ARBA00022729"/>
    </source>
</evidence>
<evidence type="ECO:0000313" key="6">
    <source>
        <dbReference type="EMBL" id="CAI2387018.1"/>
    </source>
</evidence>
<sequence length="624" mass="69444">MQLLFSYDCTNIVSKCIQHKKKQDEECDDGNTLDGDGCDYQCHLEPGYSYPPLHCTDKCGDGVVICRAKGLLHYCDDGNNLSGDGCNGACGVEKGWVCYGGGPTRPDQCYELCGDGITFNKTHDPDYCDDGNTNNGDGCSMECKIESGYTCTGGGVDQRDICTKECIPQNCALCTENEKICHICKGGYFVQDDGTCLSNYYFLEYTGIYQQLAHASIALSIVAILTAIAIGIFTKSAPVAVWIVVNQFQLFCVLLLTNSELPKDVVLFIKHHQVYLFGMEFLRFSLPSHFGAGGFGKLQPHRELRNVGLEYQSVVPNSLGIVFALVLICLLHVMLYICKSKTPTNTALSRILSRYLEGILRYCTFGVYIRLLLQASMFMALVATSEILKFDTPTLSLELSLVISFIMVFLIAVVYAFSWYICLKSSGNADSGDYYKSVFNELYSGLKSSTKSRVYTPILLTRRLFVVLWTVSLLGSHTFIIVKGLIFAQVIYTLTFLILRPYKTAVNNIIEAVNEVTFGVLAFAILRINSKEEWSTPVKFMFVATMLINILATVLILLGYLLLSLKNLYCSRARSDSIIPPSQLTPKLKLPNHKFSKIPHPEAHSERLPKQFGPISGIFEEEKQ</sequence>
<feature type="transmembrane region" description="Helical" evidence="5">
    <location>
        <begin position="401"/>
        <end position="422"/>
    </location>
</feature>
<dbReference type="GO" id="GO:0006508">
    <property type="term" value="P:proteolysis"/>
    <property type="evidence" value="ECO:0007669"/>
    <property type="project" value="TreeGrafter"/>
</dbReference>
<dbReference type="PANTHER" id="PTHR46130:SF3">
    <property type="entry name" value="CHROMOSOME UNDETERMINED SCAFFOLD_33, WHOLE GENOME SHOTGUN SEQUENCE"/>
    <property type="match status" value="1"/>
</dbReference>
<dbReference type="AlphaFoldDB" id="A0AAD1Y9H9"/>
<evidence type="ECO:0000256" key="3">
    <source>
        <dbReference type="ARBA" id="ARBA00023157"/>
    </source>
</evidence>
<feature type="region of interest" description="Disordered" evidence="4">
    <location>
        <begin position="600"/>
        <end position="624"/>
    </location>
</feature>
<dbReference type="InterPro" id="IPR043543">
    <property type="entry name" value="PAPPA/PAPPA2"/>
</dbReference>
<evidence type="ECO:0000313" key="7">
    <source>
        <dbReference type="Proteomes" id="UP001295684"/>
    </source>
</evidence>
<feature type="transmembrane region" description="Helical" evidence="5">
    <location>
        <begin position="212"/>
        <end position="232"/>
    </location>
</feature>
<keyword evidence="7" id="KW-1185">Reference proteome</keyword>
<feature type="transmembrane region" description="Helical" evidence="5">
    <location>
        <begin position="239"/>
        <end position="257"/>
    </location>
</feature>
<dbReference type="InterPro" id="IPR011936">
    <property type="entry name" value="Myxo_disulph_rpt"/>
</dbReference>